<protein>
    <submittedName>
        <fullName evidence="1">Uncharacterized protein</fullName>
    </submittedName>
</protein>
<dbReference type="AlphaFoldDB" id="A0AAU8MPA0"/>
<dbReference type="EMBL" id="CP159923">
    <property type="protein sequence ID" value="XCO72916.1"/>
    <property type="molecule type" value="Genomic_DNA"/>
</dbReference>
<proteinExistence type="predicted"/>
<reference evidence="1" key="1">
    <citation type="submission" date="2024-06" db="EMBL/GenBank/DDBJ databases">
        <authorList>
            <person name="Al-Khalidi N."/>
            <person name="Al-Zurfi S.M."/>
            <person name="Lahuf A."/>
        </authorList>
    </citation>
    <scope>NUCLEOTIDE SEQUENCE</scope>
    <source>
        <strain evidence="1">Karbala-1</strain>
    </source>
</reference>
<evidence type="ECO:0000313" key="1">
    <source>
        <dbReference type="EMBL" id="XCO72916.1"/>
    </source>
</evidence>
<organism evidence="1">
    <name type="scientific">Wolbachia endosymbiont of Ephestia elutella</name>
    <dbReference type="NCBI Taxonomy" id="3231696"/>
    <lineage>
        <taxon>Bacteria</taxon>
        <taxon>Pseudomonadati</taxon>
        <taxon>Pseudomonadota</taxon>
        <taxon>Alphaproteobacteria</taxon>
        <taxon>Rickettsiales</taxon>
        <taxon>Anaplasmataceae</taxon>
        <taxon>Wolbachieae</taxon>
        <taxon>Wolbachia</taxon>
    </lineage>
</organism>
<name>A0AAU8MPA0_9RICK</name>
<gene>
    <name evidence="1" type="ORF">ABS251_02170</name>
</gene>
<accession>A0AAU8MPA0</accession>
<sequence length="116" mass="12729">MTIDDSVQNLARANNGEGESIISKIEPIKFTASGKPYTDDQLKRAAPFTHVQNIIGKVTDSMNNVIDILNTILKTEQAKVTVLISQVGDENEGLIREINDLKSSLEPPPMDASEFM</sequence>